<organism evidence="2 3">
    <name type="scientific">Silurus meridionalis</name>
    <name type="common">Southern catfish</name>
    <name type="synonym">Silurus soldatovi meridionalis</name>
    <dbReference type="NCBI Taxonomy" id="175797"/>
    <lineage>
        <taxon>Eukaryota</taxon>
        <taxon>Metazoa</taxon>
        <taxon>Chordata</taxon>
        <taxon>Craniata</taxon>
        <taxon>Vertebrata</taxon>
        <taxon>Euteleostomi</taxon>
        <taxon>Actinopterygii</taxon>
        <taxon>Neopterygii</taxon>
        <taxon>Teleostei</taxon>
        <taxon>Ostariophysi</taxon>
        <taxon>Siluriformes</taxon>
        <taxon>Siluridae</taxon>
        <taxon>Silurus</taxon>
    </lineage>
</organism>
<accession>A0A8T0BHP8</accession>
<evidence type="ECO:0000313" key="3">
    <source>
        <dbReference type="Proteomes" id="UP000606274"/>
    </source>
</evidence>
<evidence type="ECO:0000313" key="2">
    <source>
        <dbReference type="EMBL" id="KAF7704930.1"/>
    </source>
</evidence>
<feature type="region of interest" description="Disordered" evidence="1">
    <location>
        <begin position="109"/>
        <end position="130"/>
    </location>
</feature>
<gene>
    <name evidence="2" type="ORF">HF521_020216</name>
</gene>
<proteinExistence type="predicted"/>
<dbReference type="EMBL" id="JABFDY010000007">
    <property type="protein sequence ID" value="KAF7704930.1"/>
    <property type="molecule type" value="Genomic_DNA"/>
</dbReference>
<comment type="caution">
    <text evidence="2">The sequence shown here is derived from an EMBL/GenBank/DDBJ whole genome shotgun (WGS) entry which is preliminary data.</text>
</comment>
<keyword evidence="3" id="KW-1185">Reference proteome</keyword>
<name>A0A8T0BHP8_SILME</name>
<dbReference type="Proteomes" id="UP000606274">
    <property type="component" value="Unassembled WGS sequence"/>
</dbReference>
<protein>
    <submittedName>
        <fullName evidence="2">Uncharacterized protein</fullName>
    </submittedName>
</protein>
<sequence>MPPRKMHRGTGNPCLSQTANDSTVWVEEDIGMPSAVANYLCFTAQAGPTESAKGMNLGCWDSLLNPLEVSWAYQRNTQEGGRPLDNPKGAITQWTFPQSLSGASVYRVEKEPPQEMEGLRSSVAEGATTE</sequence>
<evidence type="ECO:0000256" key="1">
    <source>
        <dbReference type="SAM" id="MobiDB-lite"/>
    </source>
</evidence>
<reference evidence="2" key="1">
    <citation type="submission" date="2020-08" db="EMBL/GenBank/DDBJ databases">
        <title>Chromosome-level assembly of Southern catfish (Silurus meridionalis) provides insights into visual adaptation to the nocturnal and benthic lifestyles.</title>
        <authorList>
            <person name="Zhang Y."/>
            <person name="Wang D."/>
            <person name="Peng Z."/>
        </authorList>
    </citation>
    <scope>NUCLEOTIDE SEQUENCE</scope>
    <source>
        <strain evidence="2">SWU-2019-XX</strain>
        <tissue evidence="2">Muscle</tissue>
    </source>
</reference>
<dbReference type="AlphaFoldDB" id="A0A8T0BHP8"/>